<keyword evidence="3" id="KW-1185">Reference proteome</keyword>
<dbReference type="AlphaFoldDB" id="K9HJ45"/>
<proteinExistence type="predicted"/>
<accession>K9HJ45</accession>
<dbReference type="Proteomes" id="UP000009881">
    <property type="component" value="Unassembled WGS sequence"/>
</dbReference>
<evidence type="ECO:0000313" key="2">
    <source>
        <dbReference type="EMBL" id="EKV28616.1"/>
    </source>
</evidence>
<protein>
    <submittedName>
        <fullName evidence="2">Uncharacterized protein</fullName>
    </submittedName>
</protein>
<dbReference type="EMBL" id="ANHY01000015">
    <property type="protein sequence ID" value="EKV28616.1"/>
    <property type="molecule type" value="Genomic_DNA"/>
</dbReference>
<name>K9HJ45_9PROT</name>
<gene>
    <name evidence="2" type="ORF">C882_0827</name>
</gene>
<dbReference type="STRING" id="1238182.C882_0827"/>
<sequence>MGLFARLLGLSEGNDGTGRQGSGSARPPGTGTALAPAGGAYGRDAEEPDPGDDPLSLENVEAAMEARESAHGRAARQKVMSALDDEEQARKLVGAIRRIMREGGDR</sequence>
<evidence type="ECO:0000256" key="1">
    <source>
        <dbReference type="SAM" id="MobiDB-lite"/>
    </source>
</evidence>
<feature type="region of interest" description="Disordered" evidence="1">
    <location>
        <begin position="1"/>
        <end position="84"/>
    </location>
</feature>
<feature type="compositionally biased region" description="Low complexity" evidence="1">
    <location>
        <begin position="25"/>
        <end position="38"/>
    </location>
</feature>
<reference evidence="2 3" key="1">
    <citation type="journal article" date="2013" name="Genome Announc.">
        <title>Draft Genome Sequence of an Alphaproteobacterium, Caenispirillum salinarum AK4(T), Isolated from a Solar Saltern.</title>
        <authorList>
            <person name="Khatri I."/>
            <person name="Singh A."/>
            <person name="Korpole S."/>
            <person name="Pinnaka A.K."/>
            <person name="Subramanian S."/>
        </authorList>
    </citation>
    <scope>NUCLEOTIDE SEQUENCE [LARGE SCALE GENOMIC DNA]</scope>
    <source>
        <strain evidence="2 3">AK4</strain>
    </source>
</reference>
<dbReference type="RefSeq" id="WP_009541484.1">
    <property type="nucleotide sequence ID" value="NZ_ANHY01000015.1"/>
</dbReference>
<comment type="caution">
    <text evidence="2">The sequence shown here is derived from an EMBL/GenBank/DDBJ whole genome shotgun (WGS) entry which is preliminary data.</text>
</comment>
<organism evidence="2 3">
    <name type="scientific">Caenispirillum salinarum AK4</name>
    <dbReference type="NCBI Taxonomy" id="1238182"/>
    <lineage>
        <taxon>Bacteria</taxon>
        <taxon>Pseudomonadati</taxon>
        <taxon>Pseudomonadota</taxon>
        <taxon>Alphaproteobacteria</taxon>
        <taxon>Rhodospirillales</taxon>
        <taxon>Novispirillaceae</taxon>
        <taxon>Caenispirillum</taxon>
    </lineage>
</organism>
<evidence type="ECO:0000313" key="3">
    <source>
        <dbReference type="Proteomes" id="UP000009881"/>
    </source>
</evidence>